<dbReference type="Proteomes" id="UP001420932">
    <property type="component" value="Unassembled WGS sequence"/>
</dbReference>
<protein>
    <submittedName>
        <fullName evidence="2">Uncharacterized protein</fullName>
    </submittedName>
</protein>
<comment type="caution">
    <text evidence="2">The sequence shown here is derived from an EMBL/GenBank/DDBJ whole genome shotgun (WGS) entry which is preliminary data.</text>
</comment>
<organism evidence="2 3">
    <name type="scientific">Stephania yunnanensis</name>
    <dbReference type="NCBI Taxonomy" id="152371"/>
    <lineage>
        <taxon>Eukaryota</taxon>
        <taxon>Viridiplantae</taxon>
        <taxon>Streptophyta</taxon>
        <taxon>Embryophyta</taxon>
        <taxon>Tracheophyta</taxon>
        <taxon>Spermatophyta</taxon>
        <taxon>Magnoliopsida</taxon>
        <taxon>Ranunculales</taxon>
        <taxon>Menispermaceae</taxon>
        <taxon>Menispermoideae</taxon>
        <taxon>Cissampelideae</taxon>
        <taxon>Stephania</taxon>
    </lineage>
</organism>
<proteinExistence type="predicted"/>
<evidence type="ECO:0000313" key="3">
    <source>
        <dbReference type="Proteomes" id="UP001420932"/>
    </source>
</evidence>
<accession>A0AAP0J680</accession>
<feature type="region of interest" description="Disordered" evidence="1">
    <location>
        <begin position="56"/>
        <end position="89"/>
    </location>
</feature>
<gene>
    <name evidence="2" type="ORF">Syun_017269</name>
</gene>
<name>A0AAP0J680_9MAGN</name>
<evidence type="ECO:0000256" key="1">
    <source>
        <dbReference type="SAM" id="MobiDB-lite"/>
    </source>
</evidence>
<dbReference type="AlphaFoldDB" id="A0AAP0J680"/>
<dbReference type="EMBL" id="JBBNAF010000007">
    <property type="protein sequence ID" value="KAK9128472.1"/>
    <property type="molecule type" value="Genomic_DNA"/>
</dbReference>
<reference evidence="2 3" key="1">
    <citation type="submission" date="2024-01" db="EMBL/GenBank/DDBJ databases">
        <title>Genome assemblies of Stephania.</title>
        <authorList>
            <person name="Yang L."/>
        </authorList>
    </citation>
    <scope>NUCLEOTIDE SEQUENCE [LARGE SCALE GENOMIC DNA]</scope>
    <source>
        <strain evidence="2">YNDBR</strain>
        <tissue evidence="2">Leaf</tissue>
    </source>
</reference>
<sequence length="89" mass="9722">MLLSSLLREFPRRSCALSAVDISSKQRHLAEDDVATTSAIPDVAVVRATAVGYLRHRAGESPGRSRCSRRRGGHPHPSTSHPPRLVRSL</sequence>
<keyword evidence="3" id="KW-1185">Reference proteome</keyword>
<evidence type="ECO:0000313" key="2">
    <source>
        <dbReference type="EMBL" id="KAK9128472.1"/>
    </source>
</evidence>